<gene>
    <name evidence="1" type="ORF">CO179_01465</name>
</gene>
<protein>
    <submittedName>
        <fullName evidence="1">Uncharacterized protein</fullName>
    </submittedName>
</protein>
<dbReference type="Proteomes" id="UP000231195">
    <property type="component" value="Unassembled WGS sequence"/>
</dbReference>
<name>A0A2M7X3J6_UNCKA</name>
<organism evidence="1 2">
    <name type="scientific">candidate division WWE3 bacterium CG_4_9_14_3_um_filter_39_7</name>
    <dbReference type="NCBI Taxonomy" id="1975080"/>
    <lineage>
        <taxon>Bacteria</taxon>
        <taxon>Katanobacteria</taxon>
    </lineage>
</organism>
<dbReference type="AlphaFoldDB" id="A0A2M7X3J6"/>
<reference evidence="2" key="1">
    <citation type="submission" date="2017-09" db="EMBL/GenBank/DDBJ databases">
        <title>Depth-based differentiation of microbial function through sediment-hosted aquifers and enrichment of novel symbionts in the deep terrestrial subsurface.</title>
        <authorList>
            <person name="Probst A.J."/>
            <person name="Ladd B."/>
            <person name="Jarett J.K."/>
            <person name="Geller-Mcgrath D.E."/>
            <person name="Sieber C.M.K."/>
            <person name="Emerson J.B."/>
            <person name="Anantharaman K."/>
            <person name="Thomas B.C."/>
            <person name="Malmstrom R."/>
            <person name="Stieglmeier M."/>
            <person name="Klingl A."/>
            <person name="Woyke T."/>
            <person name="Ryan C.M."/>
            <person name="Banfield J.F."/>
        </authorList>
    </citation>
    <scope>NUCLEOTIDE SEQUENCE [LARGE SCALE GENOMIC DNA]</scope>
</reference>
<sequence>MTHPEREWEYWGWREAEAVGEGRTTPPIPSRCAAWRKLKPLWKALGLKWSRKTIPFNQRAI</sequence>
<proteinExistence type="predicted"/>
<accession>A0A2M7X3J6</accession>
<comment type="caution">
    <text evidence="1">The sequence shown here is derived from an EMBL/GenBank/DDBJ whole genome shotgun (WGS) entry which is preliminary data.</text>
</comment>
<evidence type="ECO:0000313" key="1">
    <source>
        <dbReference type="EMBL" id="PJA40754.1"/>
    </source>
</evidence>
<evidence type="ECO:0000313" key="2">
    <source>
        <dbReference type="Proteomes" id="UP000231195"/>
    </source>
</evidence>
<dbReference type="EMBL" id="PFWZ01000061">
    <property type="protein sequence ID" value="PJA40754.1"/>
    <property type="molecule type" value="Genomic_DNA"/>
</dbReference>